<organism evidence="2 3">
    <name type="scientific">Tanacetum coccineum</name>
    <dbReference type="NCBI Taxonomy" id="301880"/>
    <lineage>
        <taxon>Eukaryota</taxon>
        <taxon>Viridiplantae</taxon>
        <taxon>Streptophyta</taxon>
        <taxon>Embryophyta</taxon>
        <taxon>Tracheophyta</taxon>
        <taxon>Spermatophyta</taxon>
        <taxon>Magnoliopsida</taxon>
        <taxon>eudicotyledons</taxon>
        <taxon>Gunneridae</taxon>
        <taxon>Pentapetalae</taxon>
        <taxon>asterids</taxon>
        <taxon>campanulids</taxon>
        <taxon>Asterales</taxon>
        <taxon>Asteraceae</taxon>
        <taxon>Asteroideae</taxon>
        <taxon>Anthemideae</taxon>
        <taxon>Anthemidinae</taxon>
        <taxon>Tanacetum</taxon>
    </lineage>
</organism>
<feature type="compositionally biased region" description="Basic residues" evidence="1">
    <location>
        <begin position="27"/>
        <end position="38"/>
    </location>
</feature>
<feature type="non-terminal residue" evidence="2">
    <location>
        <position position="193"/>
    </location>
</feature>
<reference evidence="2" key="1">
    <citation type="journal article" date="2022" name="Int. J. Mol. Sci.">
        <title>Draft Genome of Tanacetum Coccineum: Genomic Comparison of Closely Related Tanacetum-Family Plants.</title>
        <authorList>
            <person name="Yamashiro T."/>
            <person name="Shiraishi A."/>
            <person name="Nakayama K."/>
            <person name="Satake H."/>
        </authorList>
    </citation>
    <scope>NUCLEOTIDE SEQUENCE</scope>
</reference>
<name>A0ABQ5F242_9ASTR</name>
<protein>
    <submittedName>
        <fullName evidence="2">Uncharacterized protein</fullName>
    </submittedName>
</protein>
<keyword evidence="3" id="KW-1185">Reference proteome</keyword>
<evidence type="ECO:0000313" key="2">
    <source>
        <dbReference type="EMBL" id="GJT57143.1"/>
    </source>
</evidence>
<accession>A0ABQ5F242</accession>
<comment type="caution">
    <text evidence="2">The sequence shown here is derived from an EMBL/GenBank/DDBJ whole genome shotgun (WGS) entry which is preliminary data.</text>
</comment>
<sequence>MDLRSEIAARKHNTKIDPSSIQAATKRPLKITFKRKQNPLHAKPEVISKLKSPTKHAPKPEVISKLKSLAKAKPSPPPHNLILRSAKHAPLPANPKPKAPKLKASDVTEFDQGVGSGSEEGDGSGSEEEGDEEEDEKEGHDEEDEEEGDEEEDEEEGDEEECHTPRRGLDGIRVRGRDVIIIRTQGTRERPLM</sequence>
<feature type="region of interest" description="Disordered" evidence="1">
    <location>
        <begin position="22"/>
        <end position="193"/>
    </location>
</feature>
<feature type="compositionally biased region" description="Basic and acidic residues" evidence="1">
    <location>
        <begin position="162"/>
        <end position="193"/>
    </location>
</feature>
<gene>
    <name evidence="2" type="ORF">Tco_0992197</name>
</gene>
<proteinExistence type="predicted"/>
<evidence type="ECO:0000256" key="1">
    <source>
        <dbReference type="SAM" id="MobiDB-lite"/>
    </source>
</evidence>
<feature type="compositionally biased region" description="Acidic residues" evidence="1">
    <location>
        <begin position="119"/>
        <end position="161"/>
    </location>
</feature>
<dbReference type="EMBL" id="BQNB010016906">
    <property type="protein sequence ID" value="GJT57143.1"/>
    <property type="molecule type" value="Genomic_DNA"/>
</dbReference>
<dbReference type="Proteomes" id="UP001151760">
    <property type="component" value="Unassembled WGS sequence"/>
</dbReference>
<evidence type="ECO:0000313" key="3">
    <source>
        <dbReference type="Proteomes" id="UP001151760"/>
    </source>
</evidence>
<reference evidence="2" key="2">
    <citation type="submission" date="2022-01" db="EMBL/GenBank/DDBJ databases">
        <authorList>
            <person name="Yamashiro T."/>
            <person name="Shiraishi A."/>
            <person name="Satake H."/>
            <person name="Nakayama K."/>
        </authorList>
    </citation>
    <scope>NUCLEOTIDE SEQUENCE</scope>
</reference>